<evidence type="ECO:0000313" key="19">
    <source>
        <dbReference type="EMBL" id="KAJ7370147.1"/>
    </source>
</evidence>
<evidence type="ECO:0000256" key="9">
    <source>
        <dbReference type="ARBA" id="ARBA00023049"/>
    </source>
</evidence>
<feature type="disulfide bond" evidence="13">
    <location>
        <begin position="609"/>
        <end position="646"/>
    </location>
</feature>
<dbReference type="CDD" id="cd00041">
    <property type="entry name" value="CUB"/>
    <property type="match status" value="2"/>
</dbReference>
<proteinExistence type="predicted"/>
<dbReference type="OrthoDB" id="10035764at2759"/>
<dbReference type="PRINTS" id="PR01857">
    <property type="entry name" value="ADAMTSFAMILY"/>
</dbReference>
<dbReference type="GO" id="GO:0031012">
    <property type="term" value="C:extracellular matrix"/>
    <property type="evidence" value="ECO:0007669"/>
    <property type="project" value="TreeGrafter"/>
</dbReference>
<feature type="disulfide bond" evidence="13">
    <location>
        <begin position="613"/>
        <end position="651"/>
    </location>
</feature>
<evidence type="ECO:0000256" key="10">
    <source>
        <dbReference type="ARBA" id="ARBA00023157"/>
    </source>
</evidence>
<dbReference type="Pfam" id="PF19236">
    <property type="entry name" value="ADAMTS_CR_3"/>
    <property type="match status" value="1"/>
</dbReference>
<feature type="binding site" evidence="12">
    <location>
        <position position="261"/>
    </location>
    <ligand>
        <name>Ca(2+)</name>
        <dbReference type="ChEBI" id="CHEBI:29108"/>
        <label>1</label>
    </ligand>
</feature>
<feature type="domain" description="Peptidase M12B" evidence="18">
    <location>
        <begin position="258"/>
        <end position="501"/>
    </location>
</feature>
<dbReference type="PANTHER" id="PTHR13723:SF318">
    <property type="entry name" value="PEPTIDASE M12B DOMAIN-CONTAINING PROTEIN"/>
    <property type="match status" value="1"/>
</dbReference>
<evidence type="ECO:0000256" key="2">
    <source>
        <dbReference type="ARBA" id="ARBA00022525"/>
    </source>
</evidence>
<dbReference type="Pfam" id="PF01421">
    <property type="entry name" value="Reprolysin"/>
    <property type="match status" value="1"/>
</dbReference>
<evidence type="ECO:0000256" key="3">
    <source>
        <dbReference type="ARBA" id="ARBA00022670"/>
    </source>
</evidence>
<keyword evidence="4 12" id="KW-0479">Metal-binding</keyword>
<keyword evidence="11" id="KW-0325">Glycoprotein</keyword>
<evidence type="ECO:0000256" key="1">
    <source>
        <dbReference type="ARBA" id="ARBA00004613"/>
    </source>
</evidence>
<dbReference type="Pfam" id="PF00090">
    <property type="entry name" value="TSP_1"/>
    <property type="match status" value="1"/>
</dbReference>
<dbReference type="FunFam" id="2.20.100.10:FF:000005">
    <property type="entry name" value="ADAM metallopeptidase with thrombospondin type 1 motif 9"/>
    <property type="match status" value="1"/>
</dbReference>
<feature type="binding site" evidence="12">
    <location>
        <position position="499"/>
    </location>
    <ligand>
        <name>Ca(2+)</name>
        <dbReference type="ChEBI" id="CHEBI:29108"/>
        <label>2</label>
    </ligand>
</feature>
<gene>
    <name evidence="19" type="primary">ADAMTS16_2</name>
    <name evidence="19" type="ORF">OS493_034076</name>
</gene>
<evidence type="ECO:0000256" key="12">
    <source>
        <dbReference type="PIRSR" id="PIRSR613273-2"/>
    </source>
</evidence>
<dbReference type="SUPFAM" id="SSF55486">
    <property type="entry name" value="Metalloproteases ('zincins'), catalytic domain"/>
    <property type="match status" value="1"/>
</dbReference>
<dbReference type="InterPro" id="IPR001590">
    <property type="entry name" value="Peptidase_M12B"/>
</dbReference>
<dbReference type="Gene3D" id="2.60.120.290">
    <property type="entry name" value="Spermadhesin, CUB domain"/>
    <property type="match status" value="2"/>
</dbReference>
<dbReference type="InterPro" id="IPR041645">
    <property type="entry name" value="ADAMTS_CR_2"/>
</dbReference>
<evidence type="ECO:0000256" key="5">
    <source>
        <dbReference type="ARBA" id="ARBA00022729"/>
    </source>
</evidence>
<dbReference type="PANTHER" id="PTHR13723">
    <property type="entry name" value="ADAMTS A DISINTEGRIN AND METALLOPROTEASE WITH THROMBOSPONDIN MOTIFS PROTEASE"/>
    <property type="match status" value="1"/>
</dbReference>
<feature type="signal peptide" evidence="16">
    <location>
        <begin position="1"/>
        <end position="24"/>
    </location>
</feature>
<dbReference type="InterPro" id="IPR013273">
    <property type="entry name" value="ADAMTS/ADAMTS-like"/>
</dbReference>
<evidence type="ECO:0000256" key="13">
    <source>
        <dbReference type="PIRSR" id="PIRSR613273-3"/>
    </source>
</evidence>
<sequence length="1564" mass="171527">MDGSGERCIKIIKLILCLCSLSVGKLETMHPHRYGIHRHMTTRDLSRLFGVDSHNDVPEYNVVHPIQVDEEGAFVSHELSYPRIRMRRSTDEVDSEEVHYKVSAFGNDLHLHLKRNRRLLAPDFKVEVIGKNGRVMKRHAMENCHYVGRLRARSRTAVAISNCYGLSGLIHTEDEAYFMEPLPVHLRDKVTTNGRSKPHIIYRRSVNLDKRQELHVAREKREIHTCGTEDDPHIRLARSLNETQPSIRHGPAGPGEEKYIETLVVVDPKMTNFHGEDAAKQYALSACNIASNLLRDGSLGQNPVNFVVSRMQILTTPQSGLVINHHASNTLESFGRWAERNNNPLDNDENHYDYATLFTRYNICKDKNQPCDTLGLTRTRGMCSFPNSASVGQDNGLMLVANSLYMSFCLVIGGLPTFNLDLYISSASNYNINAFLKLTYMISMFSSLGMNHDRGDCPDGLNIMASYPAGKKSAFQWSPCSKNYLQQFLNSEDSRCLDDNPTKKNVIETRTLDKPGRLYDADEQCQLAYGQASKFCGGDKFMDQICVKLWCEVPAGSGNCKTAEMPSADGTPCGNNKWCRRGQCIQLGTEGADTVDGAWSQWSAKYSDCSRSCGGGVQYRERRCIAPRPKNGGKRCEGEEREYKLCNTGVCSADSMAFRNYQCQVKNSQLFNDQYYEWEWKPSTLRSKCVLGCFIKGTGLGFAFGNVADGSECEKTSLDKCIEGQCTKVGCDGVIGSNAVVDRCGVCNGDGGSCLPGSRDSLTRNSTSTKKEVTPGAANLITSALDWLKHMGYDVDRRGQIASPESATKDTQKDDFYWAVVKSGCSVSCGGGSEVSYAECRRSDDGSPVNEEKCDTGMRPPRETVHCNYQPCPPVWKPEGWEDCSQTCNGGNRTREIKCMQVAADGIEYDVDSRICSDPKPSLVEACNNVPCPSEWVAQPFGQCSTNCGRGHQKRTVKCMKADHRGNLMDMEESQCDAGLKPPIQEYCNVHNPCPGDDNCGGNFTTDVGTFSSPSYPADYPDNKECVTTITVNPNKVVKLNFHSMQVVSPEDTSKSEKCKGDFLKVMDGDCSTFRAETKYCGKQEPAPFISTGNKLCVKFFSDESQTAQGFSASYEAVDRPANPGDQCGAILTSPVGLITSPNYPEPYPSNEECNTTIKVAKGPIKVAFQAFDVGNTNCEDDYVVIDEPIQGKAKKLCGNQIPNAFNISSNELKISFKSRERIGRPKPGFVATYTSGTTPDEIRKSAGNAGIKTFTSKLDQGLMADAVTRANIPKPSSTGIPAGMGVDFLPISKQDSKEVSKEEGENIDAGVGEKNEKENIDDDIVVTKPTSGLQSALSQLNGDSSGSGSGDDQSTNTNTTNNSTAGGEDETTHEHAQQNQTEGIGNDDITKETIPVTDQENLVQNQTTSDDLNSNLNESQLNGNAQNRTTADADLQTLNNSSESNDLSSIQDIQGKGLAGLIKPVLNQGSCPPVKSLNCLNLLYSFPCNNDDDCFENGMTCCSTRCEYGKKMCIPRVSAVCPFRTPYYTGFQTCKDSGDCGTGGVCCMDMAGRHYCHQLSSVE</sequence>
<feature type="binding site" evidence="12">
    <location>
        <position position="499"/>
    </location>
    <ligand>
        <name>Ca(2+)</name>
        <dbReference type="ChEBI" id="CHEBI:29108"/>
        <label>1</label>
    </ligand>
</feature>
<dbReference type="GO" id="GO:0046872">
    <property type="term" value="F:metal ion binding"/>
    <property type="evidence" value="ECO:0007669"/>
    <property type="project" value="UniProtKB-KW"/>
</dbReference>
<dbReference type="Gene3D" id="2.20.100.10">
    <property type="entry name" value="Thrombospondin type-1 (TSP1) repeat"/>
    <property type="match status" value="4"/>
</dbReference>
<dbReference type="GO" id="GO:0004222">
    <property type="term" value="F:metalloendopeptidase activity"/>
    <property type="evidence" value="ECO:0007669"/>
    <property type="project" value="InterPro"/>
</dbReference>
<dbReference type="PROSITE" id="PS50092">
    <property type="entry name" value="TSP1"/>
    <property type="match status" value="4"/>
</dbReference>
<feature type="binding site" evidence="12">
    <location>
        <position position="496"/>
    </location>
    <ligand>
        <name>Ca(2+)</name>
        <dbReference type="ChEBI" id="CHEBI:29108"/>
        <label>1</label>
    </ligand>
</feature>
<dbReference type="SUPFAM" id="SSF82895">
    <property type="entry name" value="TSP-1 type 1 repeat"/>
    <property type="match status" value="4"/>
</dbReference>
<keyword evidence="5 16" id="KW-0732">Signal</keyword>
<dbReference type="InterPro" id="IPR050439">
    <property type="entry name" value="ADAMTS_ADAMTS-like"/>
</dbReference>
<evidence type="ECO:0000256" key="16">
    <source>
        <dbReference type="SAM" id="SignalP"/>
    </source>
</evidence>
<dbReference type="EMBL" id="MU826872">
    <property type="protein sequence ID" value="KAJ7370147.1"/>
    <property type="molecule type" value="Genomic_DNA"/>
</dbReference>
<protein>
    <submittedName>
        <fullName evidence="19">A disintegrin and metalloproteinase with thrombospondin motif</fullName>
    </submittedName>
</protein>
<evidence type="ECO:0000256" key="14">
    <source>
        <dbReference type="PROSITE-ProRule" id="PRU00276"/>
    </source>
</evidence>
<dbReference type="InterPro" id="IPR035914">
    <property type="entry name" value="Sperma_CUB_dom_sf"/>
</dbReference>
<evidence type="ECO:0000256" key="15">
    <source>
        <dbReference type="SAM" id="MobiDB-lite"/>
    </source>
</evidence>
<evidence type="ECO:0000256" key="8">
    <source>
        <dbReference type="ARBA" id="ARBA00022833"/>
    </source>
</evidence>
<dbReference type="InterPro" id="IPR024079">
    <property type="entry name" value="MetalloPept_cat_dom_sf"/>
</dbReference>
<dbReference type="InterPro" id="IPR045371">
    <property type="entry name" value="ADAMTS_CR_3"/>
</dbReference>
<dbReference type="Proteomes" id="UP001163046">
    <property type="component" value="Unassembled WGS sequence"/>
</dbReference>
<keyword evidence="7" id="KW-0378">Hydrolase</keyword>
<dbReference type="Gene3D" id="3.40.390.10">
    <property type="entry name" value="Collagenase (Catalytic Domain)"/>
    <property type="match status" value="1"/>
</dbReference>
<feature type="compositionally biased region" description="Low complexity" evidence="15">
    <location>
        <begin position="1343"/>
        <end position="1365"/>
    </location>
</feature>
<evidence type="ECO:0000259" key="17">
    <source>
        <dbReference type="PROSITE" id="PS01180"/>
    </source>
</evidence>
<dbReference type="Gene3D" id="3.40.1620.60">
    <property type="match status" value="1"/>
</dbReference>
<feature type="disulfide bond" evidence="13">
    <location>
        <begin position="383"/>
        <end position="496"/>
    </location>
</feature>
<organism evidence="19 20">
    <name type="scientific">Desmophyllum pertusum</name>
    <dbReference type="NCBI Taxonomy" id="174260"/>
    <lineage>
        <taxon>Eukaryota</taxon>
        <taxon>Metazoa</taxon>
        <taxon>Cnidaria</taxon>
        <taxon>Anthozoa</taxon>
        <taxon>Hexacorallia</taxon>
        <taxon>Scleractinia</taxon>
        <taxon>Caryophylliina</taxon>
        <taxon>Caryophylliidae</taxon>
        <taxon>Desmophyllum</taxon>
    </lineage>
</organism>
<feature type="disulfide bond" evidence="13">
    <location>
        <begin position="573"/>
        <end position="584"/>
    </location>
</feature>
<keyword evidence="20" id="KW-1185">Reference proteome</keyword>
<keyword evidence="3" id="KW-0645">Protease</keyword>
<feature type="binding site" evidence="12">
    <location>
        <position position="346"/>
    </location>
    <ligand>
        <name>Ca(2+)</name>
        <dbReference type="ChEBI" id="CHEBI:29108"/>
        <label>1</label>
    </ligand>
</feature>
<dbReference type="PROSITE" id="PS01180">
    <property type="entry name" value="CUB"/>
    <property type="match status" value="2"/>
</dbReference>
<feature type="disulfide bond" evidence="13">
    <location>
        <begin position="546"/>
        <end position="579"/>
    </location>
</feature>
<keyword evidence="2" id="KW-0964">Secreted</keyword>
<feature type="disulfide bond" evidence="13">
    <location>
        <begin position="525"/>
        <end position="551"/>
    </location>
</feature>
<dbReference type="InterPro" id="IPR036383">
    <property type="entry name" value="TSP1_rpt_sf"/>
</dbReference>
<comment type="caution">
    <text evidence="19">The sequence shown here is derived from an EMBL/GenBank/DDBJ whole genome shotgun (WGS) entry which is preliminary data.</text>
</comment>
<accession>A0A9W9YVF1</accession>
<dbReference type="SMART" id="SM00608">
    <property type="entry name" value="ACR"/>
    <property type="match status" value="1"/>
</dbReference>
<evidence type="ECO:0000256" key="6">
    <source>
        <dbReference type="ARBA" id="ARBA00022737"/>
    </source>
</evidence>
<feature type="disulfide bond" evidence="13">
    <location>
        <begin position="624"/>
        <end position="636"/>
    </location>
</feature>
<feature type="compositionally biased region" description="Polar residues" evidence="15">
    <location>
        <begin position="1329"/>
        <end position="1342"/>
    </location>
</feature>
<dbReference type="InterPro" id="IPR002870">
    <property type="entry name" value="Peptidase_M12B_N"/>
</dbReference>
<feature type="binding site" evidence="12">
    <location>
        <position position="346"/>
    </location>
    <ligand>
        <name>Ca(2+)</name>
        <dbReference type="ChEBI" id="CHEBI:29108"/>
        <label>2</label>
    </ligand>
</feature>
<feature type="domain" description="CUB" evidence="17">
    <location>
        <begin position="1000"/>
        <end position="1118"/>
    </location>
</feature>
<dbReference type="GO" id="GO:0030198">
    <property type="term" value="P:extracellular matrix organization"/>
    <property type="evidence" value="ECO:0007669"/>
    <property type="project" value="InterPro"/>
</dbReference>
<keyword evidence="9" id="KW-0482">Metalloprotease</keyword>
<comment type="subcellular location">
    <subcellularLocation>
        <location evidence="1">Secreted</location>
    </subcellularLocation>
</comment>
<dbReference type="FunFam" id="2.20.100.10:FF:000002">
    <property type="entry name" value="Unc-5 netrin receptor C"/>
    <property type="match status" value="1"/>
</dbReference>
<keyword evidence="6" id="KW-0677">Repeat</keyword>
<dbReference type="Pfam" id="PF19030">
    <property type="entry name" value="TSP1_ADAMTS"/>
    <property type="match status" value="3"/>
</dbReference>
<feature type="domain" description="CUB" evidence="17">
    <location>
        <begin position="1128"/>
        <end position="1237"/>
    </location>
</feature>
<keyword evidence="10 13" id="KW-1015">Disulfide bond</keyword>
<feature type="disulfide bond" evidence="13">
    <location>
        <begin position="536"/>
        <end position="560"/>
    </location>
</feature>
<keyword evidence="12" id="KW-0106">Calcium</keyword>
<keyword evidence="8" id="KW-0862">Zinc</keyword>
<feature type="region of interest" description="Disordered" evidence="15">
    <location>
        <begin position="1296"/>
        <end position="1389"/>
    </location>
</feature>
<dbReference type="InterPro" id="IPR000859">
    <property type="entry name" value="CUB_dom"/>
</dbReference>
<dbReference type="GO" id="GO:0006508">
    <property type="term" value="P:proteolysis"/>
    <property type="evidence" value="ECO:0007669"/>
    <property type="project" value="UniProtKB-KW"/>
</dbReference>
<evidence type="ECO:0000256" key="11">
    <source>
        <dbReference type="ARBA" id="ARBA00023180"/>
    </source>
</evidence>
<evidence type="ECO:0000256" key="4">
    <source>
        <dbReference type="ARBA" id="ARBA00022723"/>
    </source>
</evidence>
<reference evidence="19" key="1">
    <citation type="submission" date="2023-01" db="EMBL/GenBank/DDBJ databases">
        <title>Genome assembly of the deep-sea coral Lophelia pertusa.</title>
        <authorList>
            <person name="Herrera S."/>
            <person name="Cordes E."/>
        </authorList>
    </citation>
    <scope>NUCLEOTIDE SEQUENCE</scope>
    <source>
        <strain evidence="19">USNM1676648</strain>
        <tissue evidence="19">Polyp</tissue>
    </source>
</reference>
<dbReference type="Pfam" id="PF01562">
    <property type="entry name" value="Pep_M12B_propep"/>
    <property type="match status" value="1"/>
</dbReference>
<evidence type="ECO:0000256" key="7">
    <source>
        <dbReference type="ARBA" id="ARBA00022801"/>
    </source>
</evidence>
<feature type="chain" id="PRO_5040993115" evidence="16">
    <location>
        <begin position="25"/>
        <end position="1564"/>
    </location>
</feature>
<dbReference type="InterPro" id="IPR000884">
    <property type="entry name" value="TSP1_rpt"/>
</dbReference>
<feature type="disulfide bond" evidence="13">
    <location>
        <begin position="364"/>
        <end position="371"/>
    </location>
</feature>
<dbReference type="GO" id="GO:0005576">
    <property type="term" value="C:extracellular region"/>
    <property type="evidence" value="ECO:0007669"/>
    <property type="project" value="UniProtKB-SubCell"/>
</dbReference>
<dbReference type="PROSITE" id="PS50215">
    <property type="entry name" value="ADAM_MEPRO"/>
    <property type="match status" value="1"/>
</dbReference>
<feature type="compositionally biased region" description="Basic and acidic residues" evidence="15">
    <location>
        <begin position="1296"/>
        <end position="1305"/>
    </location>
</feature>
<feature type="binding site" evidence="12">
    <location>
        <position position="261"/>
    </location>
    <ligand>
        <name>Ca(2+)</name>
        <dbReference type="ChEBI" id="CHEBI:29108"/>
        <label>2</label>
    </ligand>
</feature>
<dbReference type="SMART" id="SM00042">
    <property type="entry name" value="CUB"/>
    <property type="match status" value="2"/>
</dbReference>
<dbReference type="SMART" id="SM00209">
    <property type="entry name" value="TSP1"/>
    <property type="match status" value="4"/>
</dbReference>
<dbReference type="Pfam" id="PF00431">
    <property type="entry name" value="CUB"/>
    <property type="match status" value="2"/>
</dbReference>
<evidence type="ECO:0000313" key="20">
    <source>
        <dbReference type="Proteomes" id="UP001163046"/>
    </source>
</evidence>
<dbReference type="SUPFAM" id="SSF49854">
    <property type="entry name" value="Spermadhesin, CUB domain"/>
    <property type="match status" value="2"/>
</dbReference>
<evidence type="ECO:0000259" key="18">
    <source>
        <dbReference type="PROSITE" id="PS50215"/>
    </source>
</evidence>
<dbReference type="FunFam" id="2.60.120.290:FF:000013">
    <property type="entry name" value="Membrane frizzled-related protein"/>
    <property type="match status" value="1"/>
</dbReference>
<comment type="caution">
    <text evidence="14">Lacks conserved residue(s) required for the propagation of feature annotation.</text>
</comment>
<dbReference type="Pfam" id="PF17771">
    <property type="entry name" value="ADAMTS_CR_2"/>
    <property type="match status" value="1"/>
</dbReference>
<name>A0A9W9YVF1_9CNID</name>
<dbReference type="InterPro" id="IPR006586">
    <property type="entry name" value="ADAM_Cys-rich"/>
</dbReference>
<feature type="binding site" evidence="12">
    <location>
        <position position="353"/>
    </location>
    <ligand>
        <name>Ca(2+)</name>
        <dbReference type="ChEBI" id="CHEBI:29108"/>
        <label>1</label>
    </ligand>
</feature>